<evidence type="ECO:0008006" key="3">
    <source>
        <dbReference type="Google" id="ProtNLM"/>
    </source>
</evidence>
<gene>
    <name evidence="1" type="ORF">LEP1GSC116_4288</name>
</gene>
<proteinExistence type="predicted"/>
<sequence length="71" mass="8508">MAFHNRGLALVFLNKIPSACKDFQRSSEIGYFDSKKKWMNIVNDLYRKFFAGPIKLSILNFYHKILFQKRY</sequence>
<reference evidence="1 2" key="1">
    <citation type="submission" date="2013-01" db="EMBL/GenBank/DDBJ databases">
        <authorList>
            <person name="Harkins D.M."/>
            <person name="Durkin A.S."/>
            <person name="Brinkac L.M."/>
            <person name="Haft D.H."/>
            <person name="Selengut J.D."/>
            <person name="Sanka R."/>
            <person name="DePew J."/>
            <person name="Purushe J."/>
            <person name="Picardeau M."/>
            <person name="Werts C."/>
            <person name="Goarant C."/>
            <person name="Vinetz J.M."/>
            <person name="Sutton G.G."/>
            <person name="Nierman W.C."/>
            <person name="Fouts D.E."/>
        </authorList>
    </citation>
    <scope>NUCLEOTIDE SEQUENCE [LARGE SCALE GENOMIC DNA]</scope>
    <source>
        <strain evidence="1 2">Verdun HP</strain>
    </source>
</reference>
<protein>
    <recommendedName>
        <fullName evidence="3">Tetratricopeptide repeat protein</fullName>
    </recommendedName>
</protein>
<dbReference type="Proteomes" id="UP000012092">
    <property type="component" value="Unassembled WGS sequence"/>
</dbReference>
<dbReference type="EMBL" id="AHNZ02000285">
    <property type="protein sequence ID" value="EMO06269.1"/>
    <property type="molecule type" value="Genomic_DNA"/>
</dbReference>
<evidence type="ECO:0000313" key="2">
    <source>
        <dbReference type="Proteomes" id="UP000012092"/>
    </source>
</evidence>
<comment type="caution">
    <text evidence="1">The sequence shown here is derived from an EMBL/GenBank/DDBJ whole genome shotgun (WGS) entry which is preliminary data.</text>
</comment>
<evidence type="ECO:0000313" key="1">
    <source>
        <dbReference type="EMBL" id="EMO06269.1"/>
    </source>
</evidence>
<dbReference type="AlphaFoldDB" id="M6RNX6"/>
<organism evidence="1 2">
    <name type="scientific">Leptospira interrogans serovar Icterohaemorrhagiae str. Verdun HP</name>
    <dbReference type="NCBI Taxonomy" id="1049910"/>
    <lineage>
        <taxon>Bacteria</taxon>
        <taxon>Pseudomonadati</taxon>
        <taxon>Spirochaetota</taxon>
        <taxon>Spirochaetia</taxon>
        <taxon>Leptospirales</taxon>
        <taxon>Leptospiraceae</taxon>
        <taxon>Leptospira</taxon>
    </lineage>
</organism>
<accession>M6RNX6</accession>
<name>M6RNX6_LEPIR</name>